<dbReference type="STRING" id="545696.HOLDEFILI_03773"/>
<dbReference type="AlphaFoldDB" id="B9YD60"/>
<evidence type="ECO:0000256" key="1">
    <source>
        <dbReference type="ARBA" id="ARBA00023125"/>
    </source>
</evidence>
<dbReference type="HOGENOM" id="CLU_032903_3_1_9"/>
<feature type="domain" description="Cas12f1-like TNB" evidence="2">
    <location>
        <begin position="295"/>
        <end position="357"/>
    </location>
</feature>
<dbReference type="Pfam" id="PF07282">
    <property type="entry name" value="Cas12f1-like_TNB"/>
    <property type="match status" value="1"/>
</dbReference>
<dbReference type="NCBIfam" id="TIGR01766">
    <property type="entry name" value="IS200/IS605 family accessory protein TnpB-like domain"/>
    <property type="match status" value="1"/>
</dbReference>
<dbReference type="PANTHER" id="PTHR30405:SF11">
    <property type="entry name" value="RNA-GUIDED DNA ENDONUCLEASE RV2885C-RELATED"/>
    <property type="match status" value="1"/>
</dbReference>
<dbReference type="InterPro" id="IPR010095">
    <property type="entry name" value="Cas12f1-like_TNB"/>
</dbReference>
<organism evidence="3 4">
    <name type="scientific">Holdemania filiformis DSM 12042</name>
    <dbReference type="NCBI Taxonomy" id="545696"/>
    <lineage>
        <taxon>Bacteria</taxon>
        <taxon>Bacillati</taxon>
        <taxon>Bacillota</taxon>
        <taxon>Erysipelotrichia</taxon>
        <taxon>Erysipelotrichales</taxon>
        <taxon>Erysipelotrichaceae</taxon>
        <taxon>Holdemania</taxon>
    </lineage>
</organism>
<dbReference type="PANTHER" id="PTHR30405">
    <property type="entry name" value="TRANSPOSASE"/>
    <property type="match status" value="1"/>
</dbReference>
<dbReference type="GO" id="GO:0003677">
    <property type="term" value="F:DNA binding"/>
    <property type="evidence" value="ECO:0007669"/>
    <property type="project" value="UniProtKB-KW"/>
</dbReference>
<dbReference type="RefSeq" id="WP_006060920.1">
    <property type="nucleotide sequence ID" value="NZ_GG657562.1"/>
</dbReference>
<reference evidence="3 4" key="2">
    <citation type="submission" date="2009-02" db="EMBL/GenBank/DDBJ databases">
        <title>Draft genome sequence of Holdemania filiformis DSM 12042.</title>
        <authorList>
            <person name="Sudarsanam P."/>
            <person name="Ley R."/>
            <person name="Guruge J."/>
            <person name="Turnbaugh P.J."/>
            <person name="Mahowald M."/>
            <person name="Liep D."/>
            <person name="Gordon J."/>
        </authorList>
    </citation>
    <scope>NUCLEOTIDE SEQUENCE [LARGE SCALE GENOMIC DNA]</scope>
    <source>
        <strain evidence="3 4">DSM 12042</strain>
    </source>
</reference>
<dbReference type="OrthoDB" id="4278026at2"/>
<name>B9YD60_9FIRM</name>
<gene>
    <name evidence="3" type="ORF">HOLDEFILI_03773</name>
</gene>
<dbReference type="Proteomes" id="UP000005950">
    <property type="component" value="Unassembled WGS sequence"/>
</dbReference>
<sequence length="368" mass="42893">MRNIISVGIITQGGDIIYLTSRILLKTDENTSQILTIMAKAYQNEVNNLLQLYIQNKHPVYVSYGDFCTFIPFWSRAMVVQDAKDIFKHVQKFNNPKLKLKAPQCCWHQPNFRITNNELEIQVGGRFGIGDTLKLPIMAEPYQQRYLKMELGKLTIHPYKQWWAAEFNVKVPEKPRSLSTKRMGIDLGIKVPAVAYTDDGKIRFFGNGREARFRRNAFYAKLTELQKKEDYRRIKELNHGLYRWEITQCHILSSQLIQFALEQNVGVLCVEQLHGIGKREVKHSRDKRDLNQWSYYRLIDNLRYKARREGLRVVFVNPRNTSKRCPQCGRLNTPDKRFYHCVCGFRCHRDLVGAMNIVHAPESGPVAG</sequence>
<dbReference type="eggNOG" id="COG0675">
    <property type="taxonomic scope" value="Bacteria"/>
</dbReference>
<evidence type="ECO:0000313" key="3">
    <source>
        <dbReference type="EMBL" id="EEF66070.1"/>
    </source>
</evidence>
<evidence type="ECO:0000259" key="2">
    <source>
        <dbReference type="Pfam" id="PF07282"/>
    </source>
</evidence>
<reference evidence="3 4" key="1">
    <citation type="submission" date="2008-12" db="EMBL/GenBank/DDBJ databases">
        <authorList>
            <person name="Fulton L."/>
            <person name="Clifton S."/>
            <person name="Fulton B."/>
            <person name="Xu J."/>
            <person name="Minx P."/>
            <person name="Pepin K.H."/>
            <person name="Johnson M."/>
            <person name="Bhonagiri V."/>
            <person name="Nash W.E."/>
            <person name="Mardis E.R."/>
            <person name="Wilson R.K."/>
        </authorList>
    </citation>
    <scope>NUCLEOTIDE SEQUENCE [LARGE SCALE GENOMIC DNA]</scope>
    <source>
        <strain evidence="3 4">DSM 12042</strain>
    </source>
</reference>
<accession>B9YD60</accession>
<evidence type="ECO:0000313" key="4">
    <source>
        <dbReference type="Proteomes" id="UP000005950"/>
    </source>
</evidence>
<protein>
    <submittedName>
        <fullName evidence="3">Transposase, IS605 OrfB family</fullName>
    </submittedName>
</protein>
<keyword evidence="1" id="KW-0238">DNA-binding</keyword>
<dbReference type="InterPro" id="IPR051399">
    <property type="entry name" value="RNA-guided_DNA_endo/Transpos"/>
</dbReference>
<dbReference type="EMBL" id="ACCF01000238">
    <property type="protein sequence ID" value="EEF66070.1"/>
    <property type="molecule type" value="Genomic_DNA"/>
</dbReference>
<proteinExistence type="predicted"/>
<comment type="caution">
    <text evidence="3">The sequence shown here is derived from an EMBL/GenBank/DDBJ whole genome shotgun (WGS) entry which is preliminary data.</text>
</comment>
<dbReference type="NCBIfam" id="NF040570">
    <property type="entry name" value="guided_TnpB"/>
    <property type="match status" value="1"/>
</dbReference>